<dbReference type="Proteomes" id="UP000053766">
    <property type="component" value="Unassembled WGS sequence"/>
</dbReference>
<name>A0A0D8XMM6_DICVI</name>
<dbReference type="GO" id="GO:0003847">
    <property type="term" value="F:1-alkyl-2-acetylglycerophosphocholine esterase activity"/>
    <property type="evidence" value="ECO:0007669"/>
    <property type="project" value="UniProtKB-UniRule"/>
</dbReference>
<dbReference type="SUPFAM" id="SSF53474">
    <property type="entry name" value="alpha/beta-Hydrolases"/>
    <property type="match status" value="1"/>
</dbReference>
<dbReference type="PIRSF" id="PIRSF018169">
    <property type="entry name" value="PAF_acetylhydrolase"/>
    <property type="match status" value="1"/>
</dbReference>
<evidence type="ECO:0000313" key="7">
    <source>
        <dbReference type="EMBL" id="KJH45002.1"/>
    </source>
</evidence>
<dbReference type="OrthoDB" id="2363873at2759"/>
<dbReference type="AlphaFoldDB" id="A0A0D8XMM6"/>
<dbReference type="InterPro" id="IPR016715">
    <property type="entry name" value="PAF_acetylhydro_eukaryote"/>
</dbReference>
<reference evidence="7 8" key="1">
    <citation type="submission" date="2013-11" db="EMBL/GenBank/DDBJ databases">
        <title>Draft genome of the bovine lungworm Dictyocaulus viviparus.</title>
        <authorList>
            <person name="Mitreva M."/>
        </authorList>
    </citation>
    <scope>NUCLEOTIDE SEQUENCE [LARGE SCALE GENOMIC DNA]</scope>
    <source>
        <strain evidence="7 8">HannoverDv2000</strain>
    </source>
</reference>
<reference evidence="8" key="2">
    <citation type="journal article" date="2016" name="Sci. Rep.">
        <title>Dictyocaulus viviparus genome, variome and transcriptome elucidate lungworm biology and support future intervention.</title>
        <authorList>
            <person name="McNulty S.N."/>
            <person name="Strube C."/>
            <person name="Rosa B.A."/>
            <person name="Martin J.C."/>
            <person name="Tyagi R."/>
            <person name="Choi Y.J."/>
            <person name="Wang Q."/>
            <person name="Hallsworth Pepin K."/>
            <person name="Zhang X."/>
            <person name="Ozersky P."/>
            <person name="Wilson R.K."/>
            <person name="Sternberg P.W."/>
            <person name="Gasser R.B."/>
            <person name="Mitreva M."/>
        </authorList>
    </citation>
    <scope>NUCLEOTIDE SEQUENCE [LARGE SCALE GENOMIC DNA]</scope>
    <source>
        <strain evidence="8">HannoverDv2000</strain>
    </source>
</reference>
<proteinExistence type="predicted"/>
<keyword evidence="8" id="KW-1185">Reference proteome</keyword>
<sequence>MGALWSYINRYSILPLCGSGNYKAGCTDLMITDSNDGDTGVFMRLYYPVDKGGEADTEAVSDHPLWIDRAEYVDGLASYMKQTPGRLHFFLNWIVGEIRMACVWNRKLADHRHVLSSHQRIKESFPLVIFSHGLSGCRHFYSTYCSSLASYGFVVAAVEHRCATSFVPLFSSNIILTYCLFSDYSACWTYKLIPDSVSGCFKERCFPIHLIDHNDKRMFKTRNQQLNKRVSECVKALHVLEEINLGQLQNDKIAIGNDFDWSLFRGRLDLSRAFIAGHSFGGATSIAATAFSTDFQAAVVLDGWLLPLDSGHYERASQPTLFLNAGNWQTMENIERMNKCRNITEKLFYTLRDAEHQTFTDFAFLVNPFIGRRMKLHGGTPPTSTMEAIVNMTVSYLNRDQNVKNGIELVHQKYREFVINGIPSTLMTKNVQ</sequence>
<evidence type="ECO:0000256" key="3">
    <source>
        <dbReference type="ARBA" id="ARBA00022963"/>
    </source>
</evidence>
<dbReference type="EMBL" id="KN716434">
    <property type="protein sequence ID" value="KJH45002.1"/>
    <property type="molecule type" value="Genomic_DNA"/>
</dbReference>
<keyword evidence="3 5" id="KW-0442">Lipid degradation</keyword>
<feature type="active site" description="Nucleophile" evidence="6">
    <location>
        <position position="279"/>
    </location>
</feature>
<comment type="catalytic activity">
    <reaction evidence="5">
        <text>a 1-O-alkyl-2-acetyl-sn-glycero-3-phosphocholine + H2O = a 1-O-alkyl-sn-glycero-3-phosphocholine + acetate + H(+)</text>
        <dbReference type="Rhea" id="RHEA:17777"/>
        <dbReference type="ChEBI" id="CHEBI:15377"/>
        <dbReference type="ChEBI" id="CHEBI:15378"/>
        <dbReference type="ChEBI" id="CHEBI:30089"/>
        <dbReference type="ChEBI" id="CHEBI:30909"/>
        <dbReference type="ChEBI" id="CHEBI:36707"/>
        <dbReference type="EC" id="3.1.1.47"/>
    </reaction>
</comment>
<dbReference type="PANTHER" id="PTHR10272:SF0">
    <property type="entry name" value="PLATELET-ACTIVATING FACTOR ACETYLHYDROLASE"/>
    <property type="match status" value="1"/>
</dbReference>
<feature type="active site" description="Charge relay system" evidence="6">
    <location>
        <position position="356"/>
    </location>
</feature>
<feature type="active site" description="Charge relay system" evidence="6">
    <location>
        <position position="302"/>
    </location>
</feature>
<gene>
    <name evidence="7" type="ORF">DICVIV_08957</name>
</gene>
<protein>
    <recommendedName>
        <fullName evidence="1 5">1-alkyl-2-acetylglycerophosphocholine esterase</fullName>
        <ecNumber evidence="1 5">3.1.1.47</ecNumber>
    </recommendedName>
</protein>
<evidence type="ECO:0000313" key="8">
    <source>
        <dbReference type="Proteomes" id="UP000053766"/>
    </source>
</evidence>
<evidence type="ECO:0000256" key="5">
    <source>
        <dbReference type="PIRNR" id="PIRNR018169"/>
    </source>
</evidence>
<dbReference type="GO" id="GO:0016042">
    <property type="term" value="P:lipid catabolic process"/>
    <property type="evidence" value="ECO:0007669"/>
    <property type="project" value="UniProtKB-KW"/>
</dbReference>
<dbReference type="STRING" id="29172.A0A0D8XMM6"/>
<dbReference type="Pfam" id="PF03403">
    <property type="entry name" value="PAF-AH_p_II"/>
    <property type="match status" value="1"/>
</dbReference>
<evidence type="ECO:0000256" key="1">
    <source>
        <dbReference type="ARBA" id="ARBA00013201"/>
    </source>
</evidence>
<evidence type="ECO:0000256" key="4">
    <source>
        <dbReference type="ARBA" id="ARBA00023098"/>
    </source>
</evidence>
<dbReference type="EC" id="3.1.1.47" evidence="1 5"/>
<evidence type="ECO:0000256" key="6">
    <source>
        <dbReference type="PIRSR" id="PIRSR018169-1"/>
    </source>
</evidence>
<dbReference type="Gene3D" id="3.40.50.1820">
    <property type="entry name" value="alpha/beta hydrolase"/>
    <property type="match status" value="1"/>
</dbReference>
<keyword evidence="2 5" id="KW-0378">Hydrolase</keyword>
<dbReference type="PANTHER" id="PTHR10272">
    <property type="entry name" value="PLATELET-ACTIVATING FACTOR ACETYLHYDROLASE"/>
    <property type="match status" value="1"/>
</dbReference>
<evidence type="ECO:0000256" key="2">
    <source>
        <dbReference type="ARBA" id="ARBA00022801"/>
    </source>
</evidence>
<dbReference type="InterPro" id="IPR029058">
    <property type="entry name" value="AB_hydrolase_fold"/>
</dbReference>
<keyword evidence="4 5" id="KW-0443">Lipid metabolism</keyword>
<accession>A0A0D8XMM6</accession>
<organism evidence="7 8">
    <name type="scientific">Dictyocaulus viviparus</name>
    <name type="common">Bovine lungworm</name>
    <dbReference type="NCBI Taxonomy" id="29172"/>
    <lineage>
        <taxon>Eukaryota</taxon>
        <taxon>Metazoa</taxon>
        <taxon>Ecdysozoa</taxon>
        <taxon>Nematoda</taxon>
        <taxon>Chromadorea</taxon>
        <taxon>Rhabditida</taxon>
        <taxon>Rhabditina</taxon>
        <taxon>Rhabditomorpha</taxon>
        <taxon>Strongyloidea</taxon>
        <taxon>Metastrongylidae</taxon>
        <taxon>Dictyocaulus</taxon>
    </lineage>
</organism>